<dbReference type="Pfam" id="PF07766">
    <property type="entry name" value="LETM1_RBD"/>
    <property type="match status" value="1"/>
</dbReference>
<evidence type="ECO:0000256" key="8">
    <source>
        <dbReference type="SAM" id="MobiDB-lite"/>
    </source>
</evidence>
<keyword evidence="12" id="KW-1185">Reference proteome</keyword>
<dbReference type="GO" id="GO:0043022">
    <property type="term" value="F:ribosome binding"/>
    <property type="evidence" value="ECO:0007669"/>
    <property type="project" value="InterPro"/>
</dbReference>
<dbReference type="InterPro" id="IPR044202">
    <property type="entry name" value="LETM1/MDM38-like"/>
</dbReference>
<evidence type="ECO:0000256" key="9">
    <source>
        <dbReference type="SAM" id="Phobius"/>
    </source>
</evidence>
<dbReference type="Proteomes" id="UP000669133">
    <property type="component" value="Unassembled WGS sequence"/>
</dbReference>
<feature type="compositionally biased region" description="Basic and acidic residues" evidence="8">
    <location>
        <begin position="479"/>
        <end position="531"/>
    </location>
</feature>
<name>A0A8H7ZHS7_9ASCO</name>
<feature type="region of interest" description="Disordered" evidence="8">
    <location>
        <begin position="446"/>
        <end position="560"/>
    </location>
</feature>
<evidence type="ECO:0000259" key="10">
    <source>
        <dbReference type="PROSITE" id="PS51758"/>
    </source>
</evidence>
<dbReference type="GO" id="GO:0005743">
    <property type="term" value="C:mitochondrial inner membrane"/>
    <property type="evidence" value="ECO:0007669"/>
    <property type="project" value="UniProtKB-SubCell"/>
</dbReference>
<dbReference type="InterPro" id="IPR033122">
    <property type="entry name" value="LETM1-like_RBD"/>
</dbReference>
<feature type="region of interest" description="Disordered" evidence="8">
    <location>
        <begin position="58"/>
        <end position="123"/>
    </location>
</feature>
<keyword evidence="2 9" id="KW-0812">Transmembrane</keyword>
<dbReference type="PANTHER" id="PTHR14009">
    <property type="entry name" value="LEUCINE ZIPPER-EF-HAND CONTAINING TRANSMEMBRANE PROTEIN"/>
    <property type="match status" value="1"/>
</dbReference>
<dbReference type="AlphaFoldDB" id="A0A8H7ZHS7"/>
<reference evidence="11 12" key="1">
    <citation type="submission" date="2020-12" db="EMBL/GenBank/DDBJ databases">
        <title>Effect of drift, selection, and recombination on the evolution of hybrid genomes in Candida yeast pathogens.</title>
        <authorList>
            <person name="Mixao V."/>
            <person name="Ksiezopolska E."/>
            <person name="Saus E."/>
            <person name="Boekhout T."/>
            <person name="Gacser A."/>
            <person name="Gabaldon T."/>
        </authorList>
    </citation>
    <scope>NUCLEOTIDE SEQUENCE [LARGE SCALE GENOMIC DNA]</scope>
    <source>
        <strain evidence="11 12">BP57</strain>
    </source>
</reference>
<accession>A0A8H7ZHS7</accession>
<dbReference type="GO" id="GO:0030003">
    <property type="term" value="P:intracellular monoatomic cation homeostasis"/>
    <property type="evidence" value="ECO:0007669"/>
    <property type="project" value="TreeGrafter"/>
</dbReference>
<keyword evidence="6 9" id="KW-0472">Membrane</keyword>
<dbReference type="OrthoDB" id="275278at2759"/>
<feature type="transmembrane region" description="Helical" evidence="9">
    <location>
        <begin position="181"/>
        <end position="201"/>
    </location>
</feature>
<sequence length="560" mass="64425">MSSSSILRKEIVGYNGILTRRISFRNVSKLSHYGHTRYPLSPQLHANSVNWVRLQSTAPQPSPVKNEKASKQGNESTKTNSTVESKEGQAKQGQVDTKALEKLENSPTNELVQKEESKEKPKPSIWEKIKHEAQHYWSGTKLLGYEVKVSTKLLTKLIAGYGLSRREANQLQRTIVDVVRLVPFAVFVLIPFAELLLPVALKLFPNMLPSTYESKKDRQLKKNKLKKTRNAASEYIKQTMEQSGLKLSKKITDSERENFVQFFHAISMGKNPTRDQLIQVARLFKNDQVLDNLSRHQLVAMCKYMSLRPFGTDSILRYQIRHRLLTIIKDDKAIDYEGVASLTIPELQMACSQRGIKTSDVSPGRMREDLETWLDLRLRQKIPSTLLILSSAYTYGDNQSTESYYDALLAVLSSIPDEVYNVAKLELSDDSKLKLDILKEQDELIEEENEREKGTVNKLKDDINLDEYEDTATEGVNYEQDKEEKEQDKEEKEQDKEEKEQDKEEKELEEGLKKELENENTKKEVHNKAVEDPTAPIRSEHAKTEELEKHDDEKVQKEKK</sequence>
<evidence type="ECO:0000256" key="6">
    <source>
        <dbReference type="ARBA" id="ARBA00023136"/>
    </source>
</evidence>
<dbReference type="PANTHER" id="PTHR14009:SF1">
    <property type="entry name" value="MITOCHONDRIAL PROTON_CALCIUM EXCHANGER PROTEIN"/>
    <property type="match status" value="1"/>
</dbReference>
<dbReference type="PROSITE" id="PS51758">
    <property type="entry name" value="LETM1_RBD"/>
    <property type="match status" value="1"/>
</dbReference>
<evidence type="ECO:0000313" key="11">
    <source>
        <dbReference type="EMBL" id="KAG5422035.1"/>
    </source>
</evidence>
<organism evidence="11 12">
    <name type="scientific">Candida metapsilosis</name>
    <dbReference type="NCBI Taxonomy" id="273372"/>
    <lineage>
        <taxon>Eukaryota</taxon>
        <taxon>Fungi</taxon>
        <taxon>Dikarya</taxon>
        <taxon>Ascomycota</taxon>
        <taxon>Saccharomycotina</taxon>
        <taxon>Pichiomycetes</taxon>
        <taxon>Debaryomycetaceae</taxon>
        <taxon>Candida/Lodderomyces clade</taxon>
        <taxon>Candida</taxon>
    </lineage>
</organism>
<keyword evidence="3" id="KW-0999">Mitochondrion inner membrane</keyword>
<evidence type="ECO:0000256" key="2">
    <source>
        <dbReference type="ARBA" id="ARBA00022692"/>
    </source>
</evidence>
<proteinExistence type="predicted"/>
<evidence type="ECO:0000256" key="4">
    <source>
        <dbReference type="ARBA" id="ARBA00022989"/>
    </source>
</evidence>
<comment type="caution">
    <text evidence="11">The sequence shown here is derived from an EMBL/GenBank/DDBJ whole genome shotgun (WGS) entry which is preliminary data.</text>
</comment>
<dbReference type="RefSeq" id="XP_067551151.1">
    <property type="nucleotide sequence ID" value="XM_067689841.1"/>
</dbReference>
<keyword evidence="4 9" id="KW-1133">Transmembrane helix</keyword>
<feature type="compositionally biased region" description="Polar residues" evidence="8">
    <location>
        <begin position="71"/>
        <end position="83"/>
    </location>
</feature>
<feature type="domain" description="Letm1 RBD" evidence="10">
    <location>
        <begin position="224"/>
        <end position="417"/>
    </location>
</feature>
<evidence type="ECO:0000313" key="12">
    <source>
        <dbReference type="Proteomes" id="UP000669133"/>
    </source>
</evidence>
<feature type="compositionally biased region" description="Basic and acidic residues" evidence="8">
    <location>
        <begin position="538"/>
        <end position="560"/>
    </location>
</feature>
<dbReference type="EMBL" id="JAEOAQ010000001">
    <property type="protein sequence ID" value="KAG5422035.1"/>
    <property type="molecule type" value="Genomic_DNA"/>
</dbReference>
<evidence type="ECO:0000256" key="3">
    <source>
        <dbReference type="ARBA" id="ARBA00022792"/>
    </source>
</evidence>
<feature type="compositionally biased region" description="Basic and acidic residues" evidence="8">
    <location>
        <begin position="450"/>
        <end position="463"/>
    </location>
</feature>
<comment type="subcellular location">
    <subcellularLocation>
        <location evidence="1">Mitochondrion inner membrane</location>
        <topology evidence="1">Single-pass membrane protein</topology>
    </subcellularLocation>
</comment>
<protein>
    <recommendedName>
        <fullName evidence="10">Letm1 RBD domain-containing protein</fullName>
    </recommendedName>
</protein>
<evidence type="ECO:0000256" key="7">
    <source>
        <dbReference type="PROSITE-ProRule" id="PRU01094"/>
    </source>
</evidence>
<gene>
    <name evidence="11" type="ORF">I9W82_001128</name>
</gene>
<evidence type="ECO:0000256" key="5">
    <source>
        <dbReference type="ARBA" id="ARBA00023128"/>
    </source>
</evidence>
<feature type="compositionally biased region" description="Basic and acidic residues" evidence="8">
    <location>
        <begin position="112"/>
        <end position="123"/>
    </location>
</feature>
<evidence type="ECO:0000256" key="1">
    <source>
        <dbReference type="ARBA" id="ARBA00004434"/>
    </source>
</evidence>
<dbReference type="GeneID" id="93649757"/>
<keyword evidence="5 7" id="KW-0496">Mitochondrion</keyword>